<dbReference type="EMBL" id="JAOTOJ010000002">
    <property type="protein sequence ID" value="KAK9408697.1"/>
    <property type="molecule type" value="Genomic_DNA"/>
</dbReference>
<dbReference type="PROSITE" id="PS51326">
    <property type="entry name" value="AVIDIN_2"/>
    <property type="match status" value="1"/>
</dbReference>
<evidence type="ECO:0000313" key="10">
    <source>
        <dbReference type="EMBL" id="KAK9408697.1"/>
    </source>
</evidence>
<keyword evidence="11" id="KW-1185">Reference proteome</keyword>
<dbReference type="PANTHER" id="PTHR34399:SF3">
    <property type="entry name" value="AVID PROTEIN-RELATED"/>
    <property type="match status" value="1"/>
</dbReference>
<evidence type="ECO:0000256" key="2">
    <source>
        <dbReference type="ARBA" id="ARBA00006297"/>
    </source>
</evidence>
<evidence type="ECO:0000256" key="3">
    <source>
        <dbReference type="ARBA" id="ARBA00022525"/>
    </source>
</evidence>
<accession>A0AAW1C2W0</accession>
<feature type="chain" id="PRO_5043441291" evidence="9">
    <location>
        <begin position="23"/>
        <end position="149"/>
    </location>
</feature>
<dbReference type="GO" id="GO:0009374">
    <property type="term" value="F:biotin binding"/>
    <property type="evidence" value="ECO:0007669"/>
    <property type="project" value="InterPro"/>
</dbReference>
<comment type="similarity">
    <text evidence="2">Belongs to the avidin/streptavidin family.</text>
</comment>
<evidence type="ECO:0000256" key="5">
    <source>
        <dbReference type="ARBA" id="ARBA00023157"/>
    </source>
</evidence>
<evidence type="ECO:0000256" key="1">
    <source>
        <dbReference type="ARBA" id="ARBA00004613"/>
    </source>
</evidence>
<dbReference type="InterPro" id="IPR036896">
    <property type="entry name" value="Avidin-like_sf"/>
</dbReference>
<keyword evidence="3" id="KW-0964">Secreted</keyword>
<feature type="signal peptide" evidence="9">
    <location>
        <begin position="1"/>
        <end position="22"/>
    </location>
</feature>
<gene>
    <name evidence="10" type="ORF">NXF25_007471</name>
</gene>
<comment type="caution">
    <text evidence="10">The sequence shown here is derived from an EMBL/GenBank/DDBJ whole genome shotgun (WGS) entry which is preliminary data.</text>
</comment>
<sequence length="149" mass="16097">MAIGLAALGLLAFLLGCSGTFAQPQNSEPAAECSLTGTWRNNLTNTIHIESVSDTGVFSGIFYTSLRYSIHIFPAALQGIQHQGLQPTFGFTISGISDGPTGVFVGQCLVDKNGKQQLRTTWLFRVKVGSAEEDWGATRVGTDIFWRIK</sequence>
<keyword evidence="6" id="KW-0325">Glycoprotein</keyword>
<evidence type="ECO:0000256" key="4">
    <source>
        <dbReference type="ARBA" id="ARBA00022729"/>
    </source>
</evidence>
<evidence type="ECO:0000256" key="9">
    <source>
        <dbReference type="SAM" id="SignalP"/>
    </source>
</evidence>
<dbReference type="Gene3D" id="2.40.128.30">
    <property type="entry name" value="Avidin-like"/>
    <property type="match status" value="1"/>
</dbReference>
<dbReference type="InterPro" id="IPR051764">
    <property type="entry name" value="Avidin/Streptavidin-rel"/>
</dbReference>
<dbReference type="SUPFAM" id="SSF50876">
    <property type="entry name" value="Avidin/streptavidin"/>
    <property type="match status" value="1"/>
</dbReference>
<comment type="subcellular location">
    <subcellularLocation>
        <location evidence="1">Secreted</location>
    </subcellularLocation>
</comment>
<organism evidence="10 11">
    <name type="scientific">Crotalus adamanteus</name>
    <name type="common">Eastern diamondback rattlesnake</name>
    <dbReference type="NCBI Taxonomy" id="8729"/>
    <lineage>
        <taxon>Eukaryota</taxon>
        <taxon>Metazoa</taxon>
        <taxon>Chordata</taxon>
        <taxon>Craniata</taxon>
        <taxon>Vertebrata</taxon>
        <taxon>Euteleostomi</taxon>
        <taxon>Lepidosauria</taxon>
        <taxon>Squamata</taxon>
        <taxon>Bifurcata</taxon>
        <taxon>Unidentata</taxon>
        <taxon>Episquamata</taxon>
        <taxon>Toxicofera</taxon>
        <taxon>Serpentes</taxon>
        <taxon>Colubroidea</taxon>
        <taxon>Viperidae</taxon>
        <taxon>Crotalinae</taxon>
        <taxon>Crotalus</taxon>
    </lineage>
</organism>
<keyword evidence="5 8" id="KW-1015">Disulfide bond</keyword>
<evidence type="ECO:0000256" key="8">
    <source>
        <dbReference type="PIRSR" id="PIRSR605468-51"/>
    </source>
</evidence>
<evidence type="ECO:0000313" key="11">
    <source>
        <dbReference type="Proteomes" id="UP001474421"/>
    </source>
</evidence>
<evidence type="ECO:0000256" key="7">
    <source>
        <dbReference type="ARBA" id="ARBA00023267"/>
    </source>
</evidence>
<keyword evidence="7" id="KW-0092">Biotin</keyword>
<dbReference type="PRINTS" id="PR00709">
    <property type="entry name" value="AVIDIN"/>
</dbReference>
<dbReference type="Proteomes" id="UP001474421">
    <property type="component" value="Unassembled WGS sequence"/>
</dbReference>
<proteinExistence type="inferred from homology"/>
<protein>
    <submittedName>
        <fullName evidence="10">Avidin-like</fullName>
    </submittedName>
</protein>
<dbReference type="PANTHER" id="PTHR34399">
    <property type="entry name" value="AVIDIN-RELATED"/>
    <property type="match status" value="1"/>
</dbReference>
<dbReference type="Pfam" id="PF01382">
    <property type="entry name" value="Avidin"/>
    <property type="match status" value="1"/>
</dbReference>
<keyword evidence="4 9" id="KW-0732">Signal</keyword>
<dbReference type="AlphaFoldDB" id="A0AAW1C2W0"/>
<feature type="disulfide bond" evidence="8">
    <location>
        <begin position="33"/>
        <end position="108"/>
    </location>
</feature>
<evidence type="ECO:0000256" key="6">
    <source>
        <dbReference type="ARBA" id="ARBA00023180"/>
    </source>
</evidence>
<name>A0AAW1C2W0_CROAD</name>
<dbReference type="InterPro" id="IPR005469">
    <property type="entry name" value="Avidin"/>
</dbReference>
<dbReference type="GO" id="GO:0005576">
    <property type="term" value="C:extracellular region"/>
    <property type="evidence" value="ECO:0007669"/>
    <property type="project" value="UniProtKB-SubCell"/>
</dbReference>
<dbReference type="InterPro" id="IPR005468">
    <property type="entry name" value="Avidin/str"/>
</dbReference>
<reference evidence="10 11" key="1">
    <citation type="journal article" date="2024" name="Proc. Natl. Acad. Sci. U.S.A.">
        <title>The genetic regulatory architecture and epigenomic basis for age-related changes in rattlesnake venom.</title>
        <authorList>
            <person name="Hogan M.P."/>
            <person name="Holding M.L."/>
            <person name="Nystrom G.S."/>
            <person name="Colston T.J."/>
            <person name="Bartlett D.A."/>
            <person name="Mason A.J."/>
            <person name="Ellsworth S.A."/>
            <person name="Rautsaw R.M."/>
            <person name="Lawrence K.C."/>
            <person name="Strickland J.L."/>
            <person name="He B."/>
            <person name="Fraser P."/>
            <person name="Margres M.J."/>
            <person name="Gilbert D.M."/>
            <person name="Gibbs H.L."/>
            <person name="Parkinson C.L."/>
            <person name="Rokyta D.R."/>
        </authorList>
    </citation>
    <scope>NUCLEOTIDE SEQUENCE [LARGE SCALE GENOMIC DNA]</scope>
    <source>
        <strain evidence="10">DRR0105</strain>
    </source>
</reference>